<evidence type="ECO:0000256" key="12">
    <source>
        <dbReference type="ARBA" id="ARBA00022984"/>
    </source>
</evidence>
<dbReference type="NCBIfam" id="TIGR01087">
    <property type="entry name" value="murD"/>
    <property type="match status" value="1"/>
</dbReference>
<evidence type="ECO:0000256" key="17">
    <source>
        <dbReference type="HAMAP-Rule" id="MF_00639"/>
    </source>
</evidence>
<evidence type="ECO:0000256" key="15">
    <source>
        <dbReference type="ARBA" id="ARBA00032324"/>
    </source>
</evidence>
<dbReference type="InterPro" id="IPR036615">
    <property type="entry name" value="Mur_ligase_C_dom_sf"/>
</dbReference>
<keyword evidence="11 17" id="KW-0133">Cell shape</keyword>
<dbReference type="Pfam" id="PF02875">
    <property type="entry name" value="Mur_ligase_C"/>
    <property type="match status" value="1"/>
</dbReference>
<evidence type="ECO:0000256" key="7">
    <source>
        <dbReference type="ARBA" id="ARBA00022490"/>
    </source>
</evidence>
<keyword evidence="22" id="KW-1185">Reference proteome</keyword>
<evidence type="ECO:0000259" key="19">
    <source>
        <dbReference type="Pfam" id="PF02875"/>
    </source>
</evidence>
<evidence type="ECO:0000256" key="4">
    <source>
        <dbReference type="ARBA" id="ARBA00010416"/>
    </source>
</evidence>
<dbReference type="HAMAP" id="MF_00639">
    <property type="entry name" value="MurD"/>
    <property type="match status" value="1"/>
</dbReference>
<keyword evidence="17 18" id="KW-0132">Cell division</keyword>
<dbReference type="EC" id="6.3.2.9" evidence="5 17"/>
<evidence type="ECO:0000256" key="2">
    <source>
        <dbReference type="ARBA" id="ARBA00004496"/>
    </source>
</evidence>
<evidence type="ECO:0000256" key="14">
    <source>
        <dbReference type="ARBA" id="ARBA00030398"/>
    </source>
</evidence>
<reference evidence="22" key="1">
    <citation type="journal article" date="2019" name="Int. J. Syst. Evol. Microbiol.">
        <title>The Global Catalogue of Microorganisms (GCM) 10K type strain sequencing project: providing services to taxonomists for standard genome sequencing and annotation.</title>
        <authorList>
            <consortium name="The Broad Institute Genomics Platform"/>
            <consortium name="The Broad Institute Genome Sequencing Center for Infectious Disease"/>
            <person name="Wu L."/>
            <person name="Ma J."/>
        </authorList>
    </citation>
    <scope>NUCLEOTIDE SEQUENCE [LARGE SCALE GENOMIC DNA]</scope>
    <source>
        <strain evidence="22">TISTR 2241</strain>
    </source>
</reference>
<name>A0ABW5PQ69_9BACI</name>
<dbReference type="SUPFAM" id="SSF53623">
    <property type="entry name" value="MurD-like peptide ligases, catalytic domain"/>
    <property type="match status" value="1"/>
</dbReference>
<dbReference type="Pfam" id="PF08245">
    <property type="entry name" value="Mur_ligase_M"/>
    <property type="match status" value="1"/>
</dbReference>
<dbReference type="Gene3D" id="3.40.1190.10">
    <property type="entry name" value="Mur-like, catalytic domain"/>
    <property type="match status" value="1"/>
</dbReference>
<evidence type="ECO:0000256" key="11">
    <source>
        <dbReference type="ARBA" id="ARBA00022960"/>
    </source>
</evidence>
<evidence type="ECO:0000256" key="6">
    <source>
        <dbReference type="ARBA" id="ARBA00015655"/>
    </source>
</evidence>
<evidence type="ECO:0000259" key="20">
    <source>
        <dbReference type="Pfam" id="PF08245"/>
    </source>
</evidence>
<keyword evidence="17 18" id="KW-0131">Cell cycle</keyword>
<proteinExistence type="inferred from homology"/>
<feature type="domain" description="Mur ligase central" evidence="20">
    <location>
        <begin position="117"/>
        <end position="292"/>
    </location>
</feature>
<dbReference type="RefSeq" id="WP_141189196.1">
    <property type="nucleotide sequence ID" value="NZ_JBHUMR010000008.1"/>
</dbReference>
<comment type="catalytic activity">
    <reaction evidence="16 17 18">
        <text>UDP-N-acetyl-alpha-D-muramoyl-L-alanine + D-glutamate + ATP = UDP-N-acetyl-alpha-D-muramoyl-L-alanyl-D-glutamate + ADP + phosphate + H(+)</text>
        <dbReference type="Rhea" id="RHEA:16429"/>
        <dbReference type="ChEBI" id="CHEBI:15378"/>
        <dbReference type="ChEBI" id="CHEBI:29986"/>
        <dbReference type="ChEBI" id="CHEBI:30616"/>
        <dbReference type="ChEBI" id="CHEBI:43474"/>
        <dbReference type="ChEBI" id="CHEBI:83898"/>
        <dbReference type="ChEBI" id="CHEBI:83900"/>
        <dbReference type="ChEBI" id="CHEBI:456216"/>
        <dbReference type="EC" id="6.3.2.9"/>
    </reaction>
</comment>
<accession>A0ABW5PQ69</accession>
<evidence type="ECO:0000256" key="9">
    <source>
        <dbReference type="ARBA" id="ARBA00022741"/>
    </source>
</evidence>
<evidence type="ECO:0000256" key="1">
    <source>
        <dbReference type="ARBA" id="ARBA00002734"/>
    </source>
</evidence>
<evidence type="ECO:0000256" key="8">
    <source>
        <dbReference type="ARBA" id="ARBA00022598"/>
    </source>
</evidence>
<feature type="binding site" evidence="17">
    <location>
        <begin position="119"/>
        <end position="125"/>
    </location>
    <ligand>
        <name>ATP</name>
        <dbReference type="ChEBI" id="CHEBI:30616"/>
    </ligand>
</feature>
<evidence type="ECO:0000256" key="3">
    <source>
        <dbReference type="ARBA" id="ARBA00004752"/>
    </source>
</evidence>
<dbReference type="InterPro" id="IPR004101">
    <property type="entry name" value="Mur_ligase_C"/>
</dbReference>
<evidence type="ECO:0000313" key="21">
    <source>
        <dbReference type="EMBL" id="MFD2616968.1"/>
    </source>
</evidence>
<organism evidence="21 22">
    <name type="scientific">Terrilactibacillus laevilacticus</name>
    <dbReference type="NCBI Taxonomy" id="1380157"/>
    <lineage>
        <taxon>Bacteria</taxon>
        <taxon>Bacillati</taxon>
        <taxon>Bacillota</taxon>
        <taxon>Bacilli</taxon>
        <taxon>Bacillales</taxon>
        <taxon>Bacillaceae</taxon>
        <taxon>Terrilactibacillus</taxon>
    </lineage>
</organism>
<comment type="pathway">
    <text evidence="3 17 18">Cell wall biogenesis; peptidoglycan biosynthesis.</text>
</comment>
<comment type="subcellular location">
    <subcellularLocation>
        <location evidence="2 17 18">Cytoplasm</location>
    </subcellularLocation>
</comment>
<dbReference type="Gene3D" id="3.40.50.720">
    <property type="entry name" value="NAD(P)-binding Rossmann-like Domain"/>
    <property type="match status" value="1"/>
</dbReference>
<protein>
    <recommendedName>
        <fullName evidence="6 17">UDP-N-acetylmuramoylalanine--D-glutamate ligase</fullName>
        <ecNumber evidence="5 17">6.3.2.9</ecNumber>
    </recommendedName>
    <alternativeName>
        <fullName evidence="15 17">D-glutamic acid-adding enzyme</fullName>
    </alternativeName>
    <alternativeName>
        <fullName evidence="14 17">UDP-N-acetylmuramoyl-L-alanyl-D-glutamate synthetase</fullName>
    </alternativeName>
</protein>
<dbReference type="PANTHER" id="PTHR43692">
    <property type="entry name" value="UDP-N-ACETYLMURAMOYLALANINE--D-GLUTAMATE LIGASE"/>
    <property type="match status" value="1"/>
</dbReference>
<comment type="caution">
    <text evidence="21">The sequence shown here is derived from an EMBL/GenBank/DDBJ whole genome shotgun (WGS) entry which is preliminary data.</text>
</comment>
<evidence type="ECO:0000313" key="22">
    <source>
        <dbReference type="Proteomes" id="UP001597458"/>
    </source>
</evidence>
<comment type="similarity">
    <text evidence="4 17">Belongs to the MurCDEF family.</text>
</comment>
<dbReference type="PANTHER" id="PTHR43692:SF1">
    <property type="entry name" value="UDP-N-ACETYLMURAMOYLALANINE--D-GLUTAMATE LIGASE"/>
    <property type="match status" value="1"/>
</dbReference>
<sequence length="452" mass="49843">MKQIDKYVGKKVLVLGLAKSGYMAAKLLDRLGAIVIVNDKSDLDYDEHAKELKQMGLQVIGGSHPLELLSDDLFCIVKNPGIPYRNPLLKEALKKNIPIITEVEIAAELSESEFIGVTGSNGKTTTTMMLGEMMEGSRLKPIVAGNIGTVLSGVVQHSTKENVIVSELSSFQLLGTKTFHPHVAVVLNIFGNHLDYHGNIKEYAKAKSRITVNQTEDDFLVYNAENKEVIDHIVSISKARKVPFSSHALTKEGAYIENDHLYFKNEVIMSTKDMMVRGFHNLENALAALAAAKIYGVASEDIKKVLTNFSGAPHRCQLVHTLHGRLFYNDSKATNILATSKALATFPDQPVILLAGGLDRGNTFDELVPHLKNVKAVITFGETKEKMIDACHKAGIETIKVVRNVEEAVPMAYQLSEEGDIILLSPACASWDQYDSFEQRGDIFVNRVHMLN</sequence>
<dbReference type="SUPFAM" id="SSF53244">
    <property type="entry name" value="MurD-like peptide ligases, peptide-binding domain"/>
    <property type="match status" value="1"/>
</dbReference>
<feature type="domain" description="Mur ligase C-terminal" evidence="19">
    <location>
        <begin position="314"/>
        <end position="428"/>
    </location>
</feature>
<evidence type="ECO:0000256" key="5">
    <source>
        <dbReference type="ARBA" id="ARBA00012212"/>
    </source>
</evidence>
<keyword evidence="13 17" id="KW-0961">Cell wall biogenesis/degradation</keyword>
<keyword evidence="8 17" id="KW-0436">Ligase</keyword>
<dbReference type="Pfam" id="PF21799">
    <property type="entry name" value="MurD-like_N"/>
    <property type="match status" value="1"/>
</dbReference>
<dbReference type="EMBL" id="JBHUMR010000008">
    <property type="protein sequence ID" value="MFD2616968.1"/>
    <property type="molecule type" value="Genomic_DNA"/>
</dbReference>
<gene>
    <name evidence="17 21" type="primary">murD</name>
    <name evidence="21" type="ORF">ACFSTF_06535</name>
</gene>
<keyword evidence="9 17" id="KW-0547">Nucleotide-binding</keyword>
<comment type="function">
    <text evidence="1 17 18">Cell wall formation. Catalyzes the addition of glutamate to the nucleotide precursor UDP-N-acetylmuramoyl-L-alanine (UMA).</text>
</comment>
<evidence type="ECO:0000256" key="10">
    <source>
        <dbReference type="ARBA" id="ARBA00022840"/>
    </source>
</evidence>
<dbReference type="InterPro" id="IPR036565">
    <property type="entry name" value="Mur-like_cat_sf"/>
</dbReference>
<evidence type="ECO:0000256" key="16">
    <source>
        <dbReference type="ARBA" id="ARBA00047632"/>
    </source>
</evidence>
<keyword evidence="10 17" id="KW-0067">ATP-binding</keyword>
<keyword evidence="7 17" id="KW-0963">Cytoplasm</keyword>
<evidence type="ECO:0000256" key="18">
    <source>
        <dbReference type="RuleBase" id="RU003664"/>
    </source>
</evidence>
<evidence type="ECO:0000256" key="13">
    <source>
        <dbReference type="ARBA" id="ARBA00023316"/>
    </source>
</evidence>
<keyword evidence="12 17" id="KW-0573">Peptidoglycan synthesis</keyword>
<dbReference type="GO" id="GO:0008764">
    <property type="term" value="F:UDP-N-acetylmuramoylalanine-D-glutamate ligase activity"/>
    <property type="evidence" value="ECO:0007669"/>
    <property type="project" value="UniProtKB-EC"/>
</dbReference>
<dbReference type="InterPro" id="IPR013221">
    <property type="entry name" value="Mur_ligase_cen"/>
</dbReference>
<dbReference type="Proteomes" id="UP001597458">
    <property type="component" value="Unassembled WGS sequence"/>
</dbReference>
<dbReference type="Gene3D" id="3.90.190.20">
    <property type="entry name" value="Mur ligase, C-terminal domain"/>
    <property type="match status" value="1"/>
</dbReference>
<dbReference type="SUPFAM" id="SSF51984">
    <property type="entry name" value="MurCD N-terminal domain"/>
    <property type="match status" value="1"/>
</dbReference>
<dbReference type="InterPro" id="IPR005762">
    <property type="entry name" value="MurD"/>
</dbReference>